<dbReference type="AlphaFoldDB" id="X1EH00"/>
<dbReference type="EMBL" id="BART01030330">
    <property type="protein sequence ID" value="GAH16409.1"/>
    <property type="molecule type" value="Genomic_DNA"/>
</dbReference>
<sequence>MLSMHLFFHDTLLCSFIEECDEWESFRAGAFTSATPYTEGVDGAQWFKVSLGGGMNSFH</sequence>
<gene>
    <name evidence="1" type="ORF">S01H4_52993</name>
</gene>
<protein>
    <submittedName>
        <fullName evidence="1">Uncharacterized protein</fullName>
    </submittedName>
</protein>
<proteinExistence type="predicted"/>
<reference evidence="1" key="1">
    <citation type="journal article" date="2014" name="Front. Microbiol.">
        <title>High frequency of phylogenetically diverse reductive dehalogenase-homologous genes in deep subseafloor sedimentary metagenomes.</title>
        <authorList>
            <person name="Kawai M."/>
            <person name="Futagami T."/>
            <person name="Toyoda A."/>
            <person name="Takaki Y."/>
            <person name="Nishi S."/>
            <person name="Hori S."/>
            <person name="Arai W."/>
            <person name="Tsubouchi T."/>
            <person name="Morono Y."/>
            <person name="Uchiyama I."/>
            <person name="Ito T."/>
            <person name="Fujiyama A."/>
            <person name="Inagaki F."/>
            <person name="Takami H."/>
        </authorList>
    </citation>
    <scope>NUCLEOTIDE SEQUENCE</scope>
    <source>
        <strain evidence="1">Expedition CK06-06</strain>
    </source>
</reference>
<evidence type="ECO:0000313" key="1">
    <source>
        <dbReference type="EMBL" id="GAH16409.1"/>
    </source>
</evidence>
<organism evidence="1">
    <name type="scientific">marine sediment metagenome</name>
    <dbReference type="NCBI Taxonomy" id="412755"/>
    <lineage>
        <taxon>unclassified sequences</taxon>
        <taxon>metagenomes</taxon>
        <taxon>ecological metagenomes</taxon>
    </lineage>
</organism>
<comment type="caution">
    <text evidence="1">The sequence shown here is derived from an EMBL/GenBank/DDBJ whole genome shotgun (WGS) entry which is preliminary data.</text>
</comment>
<name>X1EH00_9ZZZZ</name>
<accession>X1EH00</accession>